<dbReference type="EMBL" id="JACLYZ010000001">
    <property type="protein sequence ID" value="MBM6733633.1"/>
    <property type="molecule type" value="Genomic_DNA"/>
</dbReference>
<keyword evidence="1" id="KW-0732">Signal</keyword>
<accession>A0ABS2DW19</accession>
<protein>
    <submittedName>
        <fullName evidence="2">Fimbrillin family protein</fullName>
    </submittedName>
</protein>
<dbReference type="RefSeq" id="WP_205094086.1">
    <property type="nucleotide sequence ID" value="NZ_JACLYZ010000001.1"/>
</dbReference>
<reference evidence="2 3" key="1">
    <citation type="journal article" date="2021" name="Sci. Rep.">
        <title>The distribution of antibiotic resistance genes in chicken gut microbiota commensals.</title>
        <authorList>
            <person name="Juricova H."/>
            <person name="Matiasovicova J."/>
            <person name="Kubasova T."/>
            <person name="Cejkova D."/>
            <person name="Rychlik I."/>
        </authorList>
    </citation>
    <scope>NUCLEOTIDE SEQUENCE [LARGE SCALE GENOMIC DNA]</scope>
    <source>
        <strain evidence="2 3">An772</strain>
    </source>
</reference>
<feature type="signal peptide" evidence="1">
    <location>
        <begin position="1"/>
        <end position="21"/>
    </location>
</feature>
<evidence type="ECO:0000256" key="1">
    <source>
        <dbReference type="SAM" id="SignalP"/>
    </source>
</evidence>
<dbReference type="CDD" id="cd13120">
    <property type="entry name" value="BF2867_like_N"/>
    <property type="match status" value="1"/>
</dbReference>
<sequence>MKKGLLMLGAAAMMLASCTQNEVVEVAESRAIEFNTFVGKNTKAVNDLNETNKFTKFFIYGAFTKDQKTATVFDAAEATRTNDADQWSYPLEYWIEGGEYKFAAYSNGNAATTASFNETTGKLTIENYEVGTNDLILVDEVTATGAASGNTAVILTMKHLLSKVNFKFATTYASNLKVTVSQLTIHDAVNKGTHNDTWTPDTETKANKTYNDVVATATGAESEECYLLPQNNATLKASFTVTVTYEDGSVVAKKNFTNVFLASGNDNTWQEAYTYTYTANIKPENMNDGTVTSEPIVFTPSAGTWTEGTVTDTDIINQ</sequence>
<feature type="chain" id="PRO_5047056434" evidence="1">
    <location>
        <begin position="22"/>
        <end position="318"/>
    </location>
</feature>
<evidence type="ECO:0000313" key="2">
    <source>
        <dbReference type="EMBL" id="MBM6733633.1"/>
    </source>
</evidence>
<evidence type="ECO:0000313" key="3">
    <source>
        <dbReference type="Proteomes" id="UP000766986"/>
    </source>
</evidence>
<keyword evidence="3" id="KW-1185">Reference proteome</keyword>
<dbReference type="Pfam" id="PF13149">
    <property type="entry name" value="Mfa_like_1"/>
    <property type="match status" value="1"/>
</dbReference>
<comment type="caution">
    <text evidence="2">The sequence shown here is derived from an EMBL/GenBank/DDBJ whole genome shotgun (WGS) entry which is preliminary data.</text>
</comment>
<dbReference type="Proteomes" id="UP000766986">
    <property type="component" value="Unassembled WGS sequence"/>
</dbReference>
<dbReference type="PROSITE" id="PS51257">
    <property type="entry name" value="PROKAR_LIPOPROTEIN"/>
    <property type="match status" value="1"/>
</dbReference>
<name>A0ABS2DW19_9BACT</name>
<gene>
    <name evidence="2" type="ORF">H7U35_00105</name>
</gene>
<proteinExistence type="predicted"/>
<dbReference type="InterPro" id="IPR025049">
    <property type="entry name" value="Mfa-like_1"/>
</dbReference>
<organism evidence="2 3">
    <name type="scientific">Mediterranea massiliensis</name>
    <dbReference type="NCBI Taxonomy" id="1841865"/>
    <lineage>
        <taxon>Bacteria</taxon>
        <taxon>Pseudomonadati</taxon>
        <taxon>Bacteroidota</taxon>
        <taxon>Bacteroidia</taxon>
        <taxon>Bacteroidales</taxon>
        <taxon>Bacteroidaceae</taxon>
        <taxon>Mediterranea</taxon>
    </lineage>
</organism>